<keyword evidence="2" id="KW-1185">Reference proteome</keyword>
<comment type="caution">
    <text evidence="1">The sequence shown here is derived from an EMBL/GenBank/DDBJ whole genome shotgun (WGS) entry which is preliminary data.</text>
</comment>
<proteinExistence type="predicted"/>
<sequence>MPTDTVLRELLARQLEAWLPAALQRARRATLALAYAGTDAGGADAALRAVADLADRLRGFRLTILVLADGDQALPARLGAIEATLPAEVAVHVMPGDPGRLPVALKAAGAVGAPLLTVAHGADPTPALLAAARAGRPADLLLVTDPGAPLRPALDAAGFPLVTEVDLVAATAQPGPTTGAGEAQPATVPAQPVNGAGEPAGAAGAVVGVPPSGGWRVAFATSSDRSLQAFKDALWAVASGMSLCDPADLRGRPLDVVAEPDPDPLARELLAELDRHGPGTVTELRRHALTATPYRAADATRAVTGLLDSGAATRDPEHGRLGGDVLIAAAPGGRPAA</sequence>
<evidence type="ECO:0000313" key="1">
    <source>
        <dbReference type="EMBL" id="MFI0794057.1"/>
    </source>
</evidence>
<reference evidence="1 2" key="1">
    <citation type="submission" date="2024-10" db="EMBL/GenBank/DDBJ databases">
        <title>The Natural Products Discovery Center: Release of the First 8490 Sequenced Strains for Exploring Actinobacteria Biosynthetic Diversity.</title>
        <authorList>
            <person name="Kalkreuter E."/>
            <person name="Kautsar S.A."/>
            <person name="Yang D."/>
            <person name="Bader C.D."/>
            <person name="Teijaro C.N."/>
            <person name="Fluegel L."/>
            <person name="Davis C.M."/>
            <person name="Simpson J.R."/>
            <person name="Lauterbach L."/>
            <person name="Steele A.D."/>
            <person name="Gui C."/>
            <person name="Meng S."/>
            <person name="Li G."/>
            <person name="Viehrig K."/>
            <person name="Ye F."/>
            <person name="Su P."/>
            <person name="Kiefer A.F."/>
            <person name="Nichols A."/>
            <person name="Cepeda A.J."/>
            <person name="Yan W."/>
            <person name="Fan B."/>
            <person name="Jiang Y."/>
            <person name="Adhikari A."/>
            <person name="Zheng C.-J."/>
            <person name="Schuster L."/>
            <person name="Cowan T.M."/>
            <person name="Smanski M.J."/>
            <person name="Chevrette M.G."/>
            <person name="De Carvalho L.P.S."/>
            <person name="Shen B."/>
        </authorList>
    </citation>
    <scope>NUCLEOTIDE SEQUENCE [LARGE SCALE GENOMIC DNA]</scope>
    <source>
        <strain evidence="1 2">NPDC021253</strain>
    </source>
</reference>
<organism evidence="1 2">
    <name type="scientific">Micromonospora rubida</name>
    <dbReference type="NCBI Taxonomy" id="2697657"/>
    <lineage>
        <taxon>Bacteria</taxon>
        <taxon>Bacillati</taxon>
        <taxon>Actinomycetota</taxon>
        <taxon>Actinomycetes</taxon>
        <taxon>Micromonosporales</taxon>
        <taxon>Micromonosporaceae</taxon>
        <taxon>Micromonospora</taxon>
    </lineage>
</organism>
<name>A0ABW7SK34_9ACTN</name>
<accession>A0ABW7SK34</accession>
<gene>
    <name evidence="1" type="ORF">ACH4OY_15415</name>
</gene>
<dbReference type="Proteomes" id="UP001611075">
    <property type="component" value="Unassembled WGS sequence"/>
</dbReference>
<dbReference type="RefSeq" id="WP_396680023.1">
    <property type="nucleotide sequence ID" value="NZ_JBIRPU010000009.1"/>
</dbReference>
<dbReference type="EMBL" id="JBIRPU010000009">
    <property type="protein sequence ID" value="MFI0794057.1"/>
    <property type="molecule type" value="Genomic_DNA"/>
</dbReference>
<protein>
    <submittedName>
        <fullName evidence="1">Uncharacterized protein</fullName>
    </submittedName>
</protein>
<evidence type="ECO:0000313" key="2">
    <source>
        <dbReference type="Proteomes" id="UP001611075"/>
    </source>
</evidence>